<evidence type="ECO:0000256" key="12">
    <source>
        <dbReference type="ARBA" id="ARBA00022932"/>
    </source>
</evidence>
<dbReference type="SUPFAM" id="SSF54160">
    <property type="entry name" value="Chromo domain-like"/>
    <property type="match status" value="1"/>
</dbReference>
<dbReference type="InterPro" id="IPR041588">
    <property type="entry name" value="Integrase_H2C2"/>
</dbReference>
<dbReference type="Gene3D" id="3.30.420.10">
    <property type="entry name" value="Ribonuclease H-like superfamily/Ribonuclease H"/>
    <property type="match status" value="1"/>
</dbReference>
<dbReference type="Gene3D" id="1.10.340.70">
    <property type="match status" value="1"/>
</dbReference>
<dbReference type="GO" id="GO:0015074">
    <property type="term" value="P:DNA integration"/>
    <property type="evidence" value="ECO:0007669"/>
    <property type="project" value="UniProtKB-KW"/>
</dbReference>
<keyword evidence="6" id="KW-0064">Aspartyl protease</keyword>
<dbReference type="GO" id="GO:0006310">
    <property type="term" value="P:DNA recombination"/>
    <property type="evidence" value="ECO:0007669"/>
    <property type="project" value="UniProtKB-KW"/>
</dbReference>
<evidence type="ECO:0000256" key="7">
    <source>
        <dbReference type="ARBA" id="ARBA00022759"/>
    </source>
</evidence>
<keyword evidence="9" id="KW-0460">Magnesium</keyword>
<evidence type="ECO:0000256" key="11">
    <source>
        <dbReference type="ARBA" id="ARBA00022918"/>
    </source>
</evidence>
<keyword evidence="2" id="KW-0808">Transferase</keyword>
<keyword evidence="8" id="KW-0378">Hydrolase</keyword>
<dbReference type="Pfam" id="PF17921">
    <property type="entry name" value="Integrase_H2C2"/>
    <property type="match status" value="1"/>
</dbReference>
<keyword evidence="12" id="KW-0239">DNA-directed DNA polymerase</keyword>
<dbReference type="PROSITE" id="PS50994">
    <property type="entry name" value="INTEGRASE"/>
    <property type="match status" value="1"/>
</dbReference>
<accession>A0AAV3NIP7</accession>
<dbReference type="Proteomes" id="UP001454036">
    <property type="component" value="Unassembled WGS sequence"/>
</dbReference>
<keyword evidence="1" id="KW-0645">Protease</keyword>
<evidence type="ECO:0000313" key="17">
    <source>
        <dbReference type="Proteomes" id="UP001454036"/>
    </source>
</evidence>
<dbReference type="Pfam" id="PF00665">
    <property type="entry name" value="rve"/>
    <property type="match status" value="1"/>
</dbReference>
<dbReference type="GO" id="GO:0046872">
    <property type="term" value="F:metal ion binding"/>
    <property type="evidence" value="ECO:0007669"/>
    <property type="project" value="UniProtKB-KW"/>
</dbReference>
<dbReference type="GO" id="GO:0004519">
    <property type="term" value="F:endonuclease activity"/>
    <property type="evidence" value="ECO:0007669"/>
    <property type="project" value="UniProtKB-KW"/>
</dbReference>
<evidence type="ECO:0000256" key="13">
    <source>
        <dbReference type="ARBA" id="ARBA00023125"/>
    </source>
</evidence>
<keyword evidence="5" id="KW-0479">Metal-binding</keyword>
<evidence type="ECO:0000256" key="3">
    <source>
        <dbReference type="ARBA" id="ARBA00022695"/>
    </source>
</evidence>
<dbReference type="Pfam" id="PF17917">
    <property type="entry name" value="RT_RNaseH"/>
    <property type="match status" value="1"/>
</dbReference>
<evidence type="ECO:0000256" key="8">
    <source>
        <dbReference type="ARBA" id="ARBA00022801"/>
    </source>
</evidence>
<dbReference type="GO" id="GO:0003887">
    <property type="term" value="F:DNA-directed DNA polymerase activity"/>
    <property type="evidence" value="ECO:0007669"/>
    <property type="project" value="UniProtKB-KW"/>
</dbReference>
<gene>
    <name evidence="16" type="ORF">LIER_00655</name>
</gene>
<dbReference type="GO" id="GO:0003964">
    <property type="term" value="F:RNA-directed DNA polymerase activity"/>
    <property type="evidence" value="ECO:0007669"/>
    <property type="project" value="UniProtKB-KW"/>
</dbReference>
<dbReference type="InterPro" id="IPR016197">
    <property type="entry name" value="Chromo-like_dom_sf"/>
</dbReference>
<keyword evidence="11" id="KW-0695">RNA-directed DNA polymerase</keyword>
<dbReference type="InterPro" id="IPR012337">
    <property type="entry name" value="RNaseH-like_sf"/>
</dbReference>
<dbReference type="PANTHER" id="PTHR37984:SF5">
    <property type="entry name" value="PROTEIN NYNRIN-LIKE"/>
    <property type="match status" value="1"/>
</dbReference>
<dbReference type="FunFam" id="3.30.420.10:FF:000032">
    <property type="entry name" value="Retrovirus-related Pol polyprotein from transposon 297-like Protein"/>
    <property type="match status" value="1"/>
</dbReference>
<dbReference type="InterPro" id="IPR050951">
    <property type="entry name" value="Retrovirus_Pol_polyprotein"/>
</dbReference>
<evidence type="ECO:0000259" key="15">
    <source>
        <dbReference type="PROSITE" id="PS50994"/>
    </source>
</evidence>
<keyword evidence="14" id="KW-0233">DNA recombination</keyword>
<dbReference type="PANTHER" id="PTHR37984">
    <property type="entry name" value="PROTEIN CBG26694"/>
    <property type="match status" value="1"/>
</dbReference>
<dbReference type="GO" id="GO:0006508">
    <property type="term" value="P:proteolysis"/>
    <property type="evidence" value="ECO:0007669"/>
    <property type="project" value="UniProtKB-KW"/>
</dbReference>
<dbReference type="InterPro" id="IPR041373">
    <property type="entry name" value="RT_RNaseH"/>
</dbReference>
<keyword evidence="10" id="KW-0229">DNA integration</keyword>
<keyword evidence="17" id="KW-1185">Reference proteome</keyword>
<dbReference type="CDD" id="cd09274">
    <property type="entry name" value="RNase_HI_RT_Ty3"/>
    <property type="match status" value="1"/>
</dbReference>
<proteinExistence type="predicted"/>
<evidence type="ECO:0000256" key="5">
    <source>
        <dbReference type="ARBA" id="ARBA00022723"/>
    </source>
</evidence>
<dbReference type="Pfam" id="PF24626">
    <property type="entry name" value="SH3_Tf2-1"/>
    <property type="match status" value="1"/>
</dbReference>
<dbReference type="InterPro" id="IPR001584">
    <property type="entry name" value="Integrase_cat-core"/>
</dbReference>
<evidence type="ECO:0000256" key="4">
    <source>
        <dbReference type="ARBA" id="ARBA00022722"/>
    </source>
</evidence>
<evidence type="ECO:0000256" key="10">
    <source>
        <dbReference type="ARBA" id="ARBA00022908"/>
    </source>
</evidence>
<organism evidence="16 17">
    <name type="scientific">Lithospermum erythrorhizon</name>
    <name type="common">Purple gromwell</name>
    <name type="synonym">Lithospermum officinale var. erythrorhizon</name>
    <dbReference type="NCBI Taxonomy" id="34254"/>
    <lineage>
        <taxon>Eukaryota</taxon>
        <taxon>Viridiplantae</taxon>
        <taxon>Streptophyta</taxon>
        <taxon>Embryophyta</taxon>
        <taxon>Tracheophyta</taxon>
        <taxon>Spermatophyta</taxon>
        <taxon>Magnoliopsida</taxon>
        <taxon>eudicotyledons</taxon>
        <taxon>Gunneridae</taxon>
        <taxon>Pentapetalae</taxon>
        <taxon>asterids</taxon>
        <taxon>lamiids</taxon>
        <taxon>Boraginales</taxon>
        <taxon>Boraginaceae</taxon>
        <taxon>Boraginoideae</taxon>
        <taxon>Lithospermeae</taxon>
        <taxon>Lithospermum</taxon>
    </lineage>
</organism>
<dbReference type="AlphaFoldDB" id="A0AAV3NIP7"/>
<keyword evidence="7" id="KW-0255">Endonuclease</keyword>
<dbReference type="InterPro" id="IPR036397">
    <property type="entry name" value="RNaseH_sf"/>
</dbReference>
<dbReference type="SUPFAM" id="SSF53098">
    <property type="entry name" value="Ribonuclease H-like"/>
    <property type="match status" value="1"/>
</dbReference>
<evidence type="ECO:0000256" key="9">
    <source>
        <dbReference type="ARBA" id="ARBA00022842"/>
    </source>
</evidence>
<dbReference type="EMBL" id="BAABME010000052">
    <property type="protein sequence ID" value="GAA0139024.1"/>
    <property type="molecule type" value="Genomic_DNA"/>
</dbReference>
<name>A0AAV3NIP7_LITER</name>
<keyword evidence="3" id="KW-0548">Nucleotidyltransferase</keyword>
<evidence type="ECO:0000256" key="1">
    <source>
        <dbReference type="ARBA" id="ARBA00022670"/>
    </source>
</evidence>
<evidence type="ECO:0000256" key="14">
    <source>
        <dbReference type="ARBA" id="ARBA00023172"/>
    </source>
</evidence>
<dbReference type="InterPro" id="IPR056924">
    <property type="entry name" value="SH3_Tf2-1"/>
</dbReference>
<reference evidence="16 17" key="1">
    <citation type="submission" date="2024-01" db="EMBL/GenBank/DDBJ databases">
        <title>The complete chloroplast genome sequence of Lithospermum erythrorhizon: insights into the phylogenetic relationship among Boraginaceae species and the maternal lineages of purple gromwells.</title>
        <authorList>
            <person name="Okada T."/>
            <person name="Watanabe K."/>
        </authorList>
    </citation>
    <scope>NUCLEOTIDE SEQUENCE [LARGE SCALE GENOMIC DNA]</scope>
</reference>
<evidence type="ECO:0000256" key="6">
    <source>
        <dbReference type="ARBA" id="ARBA00022750"/>
    </source>
</evidence>
<comment type="caution">
    <text evidence="16">The sequence shown here is derived from an EMBL/GenBank/DDBJ whole genome shotgun (WGS) entry which is preliminary data.</text>
</comment>
<keyword evidence="4" id="KW-0540">Nuclease</keyword>
<protein>
    <recommendedName>
        <fullName evidence="15">Integrase catalytic domain-containing protein</fullName>
    </recommendedName>
</protein>
<dbReference type="SUPFAM" id="SSF56672">
    <property type="entry name" value="DNA/RNA polymerases"/>
    <property type="match status" value="1"/>
</dbReference>
<evidence type="ECO:0000313" key="16">
    <source>
        <dbReference type="EMBL" id="GAA0139024.1"/>
    </source>
</evidence>
<dbReference type="GO" id="GO:0003677">
    <property type="term" value="F:DNA binding"/>
    <property type="evidence" value="ECO:0007669"/>
    <property type="project" value="UniProtKB-KW"/>
</dbReference>
<keyword evidence="13" id="KW-0238">DNA-binding</keyword>
<dbReference type="GO" id="GO:0004190">
    <property type="term" value="F:aspartic-type endopeptidase activity"/>
    <property type="evidence" value="ECO:0007669"/>
    <property type="project" value="UniProtKB-KW"/>
</dbReference>
<feature type="domain" description="Integrase catalytic" evidence="15">
    <location>
        <begin position="234"/>
        <end position="396"/>
    </location>
</feature>
<sequence length="605" mass="70443">MQENQPLAYISKAWNLVQSGLSVYEKELLAIVLAITKWKHYLTSGSFIIRTDQQSLKHLLEQKVTTNLQQKAVSKLLGLDYCIQYKQGKENLVVDALSRRGHENAQVFIISTVQPVWMQEIQGTYLANRTIQHILAGIIIKPQDYPHYEYKEGLLRYNGRIVVGDDDIMKHKIMAAMHDSAIGGHSGIRITYHNIKALFFWKALKKEVTHFVTSCNICQKSKHEGVPYPGLLQPVEVPQAAWTQISMDFIEGLPRSKNMNAILVVVDRYTKYSHFLALSHPFSATSVAKLFLDNIFKLHGLPQHILSDRDKVFLSAFWQELCTKLGTKLHHTTSYHPQADGQTERVNQCLETNLRCMCSDMPKDWYNWLALAEFWYNTNYHSSLKMSPFEALYGYKPPFLSKSPYLKEVNTEATTIIEQRRQITQLIKHNLHLAQERMKRLADLKRTDREFQIGDMVFLKLQSYRQNFVSLRKHLKLASKFYDPFKIMEKIGHVAYKLQLPEESRIHPVFHMSLLKKQIKRNIQAQDKLPETLPDGSFPIYPVAILNKRTVKRDNIYVYQVLIQWNHSSPQEATWEDYQVIWKKYPAFLGVKEKAREGECHKKRP</sequence>
<dbReference type="InterPro" id="IPR043502">
    <property type="entry name" value="DNA/RNA_pol_sf"/>
</dbReference>
<evidence type="ECO:0000256" key="2">
    <source>
        <dbReference type="ARBA" id="ARBA00022679"/>
    </source>
</evidence>